<dbReference type="PROSITE" id="PS50238">
    <property type="entry name" value="RHOGAP"/>
    <property type="match status" value="1"/>
</dbReference>
<dbReference type="Pfam" id="PF00620">
    <property type="entry name" value="RhoGAP"/>
    <property type="match status" value="1"/>
</dbReference>
<sequence length="1128" mass="127314">MLVVVTTLDKNARVIDHSTSSQTKSTGNLHLQKSIRGKFDLLSEASVFSGSVRRYKVLETEDDRSGRGGSVPVTTTCNLRKKSWDELAAPYLRATVDAFSKRFKDALDANGESPSNNVIPTGQENTNANPNDVFLDASSHTGDVLVIKLMNKLNKVTLLYVILRNGNLPCELVLDESKCGHRQRIKPRKESVEGSHHRYLFLYNDTLVVSKQKSAFCFKLKEKLRLDRVWVASSNSADSFLLGWPFCNYLVHFRNRNEKEDWFELFSYCVQQCLRPVSTTISMDINVRGRKQVIRRRIDNGKKSGELVVETAADLGLSHTSYELRLVVGEGTGKALQGPENVYVVIMSEIERQGIRLSESQRQTLDACPIANARLILSNIKSSKSSSPMQIVNSIKKRVLQRTDSRGFFGRELDGPTPPQPVMSIVDHLRMHGCDTEGVFRKSPKQSTLKECRSEMERGQVPDYAKYGTHVLASVLKDYLRSIPGKILLSGNYDLWIKEVANEADHEKKIAACKSLLKLLPTAHSILLANVLKLLNKIANSPTSKMTASALSVCLAPSFLESSEQSTDPLENGKKVPLLVEFLILNAAEVMPPGFSADNVFSLLNPLDHNANHLCSPVPTCSDDEGSQKTPIIEEMGENSPSLSSLRDEIPAERPPRFLEVIHENDGVLSFSDSDEEAEPVRRPLSRASFRSETLRQQKEDTVTKEEPLPEKVVLIQKVEDRKQPDTPRSPCLKRIHFQRKQEQVQNRTNELFKHDSRLDIKPDRIKDEKTTDEPPSRKESREEATQTSDCGLSRLNDCESRFPAFRGSTAHSNEAHEPSGHSRLVRKETVVVDCLPRSTTTTAKDICRPEESQKPTVHVHPFTPDVQSQEPILRTITERLQSLRVNQLAADSSPRLNRRSHVVPEEVLRFRDSYIDCGESPRFSRSIFEPADAVPSPKNTRKSALILENRVSREDLYVPLYKPHDLHVKQETNHKYQNPHLITERFSSYCIEPPSDHRPNKDSLSKKPEIVRSASHRDEKSNNFQRDAQRATSVKNNRRGDTCVGMDPLEINWSVRQLKTLFQDCRAPSIDTDYTLGRASTKKWTEKTRGCTATTNTCDDWQIRQMALYSNDAELLVHGRSRSICSS</sequence>
<dbReference type="SMART" id="SM00324">
    <property type="entry name" value="RhoGAP"/>
    <property type="match status" value="1"/>
</dbReference>
<comment type="caution">
    <text evidence="4">The sequence shown here is derived from an EMBL/GenBank/DDBJ whole genome shotgun (WGS) entry which is preliminary data.</text>
</comment>
<feature type="region of interest" description="Disordered" evidence="2">
    <location>
        <begin position="1013"/>
        <end position="1041"/>
    </location>
</feature>
<dbReference type="EMBL" id="JAVFWL010000001">
    <property type="protein sequence ID" value="KAK6726979.1"/>
    <property type="molecule type" value="Genomic_DNA"/>
</dbReference>
<feature type="compositionally biased region" description="Basic and acidic residues" evidence="2">
    <location>
        <begin position="1013"/>
        <end position="1022"/>
    </location>
</feature>
<dbReference type="PANTHER" id="PTHR23179:SF3">
    <property type="entry name" value="RHO GTPASE-ACTIVATING PROTEIN 20"/>
    <property type="match status" value="1"/>
</dbReference>
<dbReference type="InterPro" id="IPR047887">
    <property type="entry name" value="ARHGAP20_PH"/>
</dbReference>
<dbReference type="Gene3D" id="1.10.555.10">
    <property type="entry name" value="Rho GTPase activation protein"/>
    <property type="match status" value="1"/>
</dbReference>
<protein>
    <recommendedName>
        <fullName evidence="3">Rho-GAP domain-containing protein</fullName>
    </recommendedName>
</protein>
<feature type="compositionally biased region" description="Polar residues" evidence="2">
    <location>
        <begin position="1023"/>
        <end position="1036"/>
    </location>
</feature>
<dbReference type="InterPro" id="IPR000198">
    <property type="entry name" value="RhoGAP_dom"/>
</dbReference>
<evidence type="ECO:0000259" key="3">
    <source>
        <dbReference type="PROSITE" id="PS50238"/>
    </source>
</evidence>
<dbReference type="Gene3D" id="2.30.29.30">
    <property type="entry name" value="Pleckstrin-homology domain (PH domain)/Phosphotyrosine-binding domain (PTB)"/>
    <property type="match status" value="1"/>
</dbReference>
<evidence type="ECO:0000256" key="2">
    <source>
        <dbReference type="SAM" id="MobiDB-lite"/>
    </source>
</evidence>
<dbReference type="InterPro" id="IPR008936">
    <property type="entry name" value="Rho_GTPase_activation_prot"/>
</dbReference>
<proteinExistence type="predicted"/>
<gene>
    <name evidence="4" type="primary">Necator_chrI.g1088</name>
    <name evidence="4" type="ORF">RB195_004964</name>
</gene>
<dbReference type="Proteomes" id="UP001303046">
    <property type="component" value="Unassembled WGS sequence"/>
</dbReference>
<dbReference type="SUPFAM" id="SSF50729">
    <property type="entry name" value="PH domain-like"/>
    <property type="match status" value="1"/>
</dbReference>
<dbReference type="Pfam" id="PF22286">
    <property type="entry name" value="RHG20_PH"/>
    <property type="match status" value="1"/>
</dbReference>
<keyword evidence="1" id="KW-0343">GTPase activation</keyword>
<evidence type="ECO:0000313" key="5">
    <source>
        <dbReference type="Proteomes" id="UP001303046"/>
    </source>
</evidence>
<feature type="compositionally biased region" description="Basic and acidic residues" evidence="2">
    <location>
        <begin position="693"/>
        <end position="710"/>
    </location>
</feature>
<accession>A0ABR1BKJ7</accession>
<organism evidence="4 5">
    <name type="scientific">Necator americanus</name>
    <name type="common">Human hookworm</name>
    <dbReference type="NCBI Taxonomy" id="51031"/>
    <lineage>
        <taxon>Eukaryota</taxon>
        <taxon>Metazoa</taxon>
        <taxon>Ecdysozoa</taxon>
        <taxon>Nematoda</taxon>
        <taxon>Chromadorea</taxon>
        <taxon>Rhabditida</taxon>
        <taxon>Rhabditina</taxon>
        <taxon>Rhabditomorpha</taxon>
        <taxon>Strongyloidea</taxon>
        <taxon>Ancylostomatidae</taxon>
        <taxon>Bunostominae</taxon>
        <taxon>Necator</taxon>
    </lineage>
</organism>
<name>A0ABR1BKJ7_NECAM</name>
<dbReference type="InterPro" id="IPR011993">
    <property type="entry name" value="PH-like_dom_sf"/>
</dbReference>
<dbReference type="PANTHER" id="PTHR23179">
    <property type="entry name" value="T-CELL ACTIVATION RHO GTPASE ACTIVATING PROTEIN-RELATED"/>
    <property type="match status" value="1"/>
</dbReference>
<feature type="region of interest" description="Disordered" evidence="2">
    <location>
        <begin position="670"/>
        <end position="794"/>
    </location>
</feature>
<evidence type="ECO:0000256" key="1">
    <source>
        <dbReference type="ARBA" id="ARBA00022468"/>
    </source>
</evidence>
<feature type="compositionally biased region" description="Basic and acidic residues" evidence="2">
    <location>
        <begin position="751"/>
        <end position="785"/>
    </location>
</feature>
<keyword evidence="5" id="KW-1185">Reference proteome</keyword>
<dbReference type="SUPFAM" id="SSF48350">
    <property type="entry name" value="GTPase activation domain, GAP"/>
    <property type="match status" value="1"/>
</dbReference>
<feature type="domain" description="Rho-GAP" evidence="3">
    <location>
        <begin position="411"/>
        <end position="591"/>
    </location>
</feature>
<evidence type="ECO:0000313" key="4">
    <source>
        <dbReference type="EMBL" id="KAK6726979.1"/>
    </source>
</evidence>
<reference evidence="4 5" key="1">
    <citation type="submission" date="2023-08" db="EMBL/GenBank/DDBJ databases">
        <title>A Necator americanus chromosomal reference genome.</title>
        <authorList>
            <person name="Ilik V."/>
            <person name="Petrzelkova K.J."/>
            <person name="Pardy F."/>
            <person name="Fuh T."/>
            <person name="Niatou-Singa F.S."/>
            <person name="Gouil Q."/>
            <person name="Baker L."/>
            <person name="Ritchie M.E."/>
            <person name="Jex A.R."/>
            <person name="Gazzola D."/>
            <person name="Li H."/>
            <person name="Toshio Fujiwara R."/>
            <person name="Zhan B."/>
            <person name="Aroian R.V."/>
            <person name="Pafco B."/>
            <person name="Schwarz E.M."/>
        </authorList>
    </citation>
    <scope>NUCLEOTIDE SEQUENCE [LARGE SCALE GENOMIC DNA]</scope>
    <source>
        <strain evidence="4 5">Aroian</strain>
        <tissue evidence="4">Whole animal</tissue>
    </source>
</reference>